<comment type="caution">
    <text evidence="1">The sequence shown here is derived from an EMBL/GenBank/DDBJ whole genome shotgun (WGS) entry which is preliminary data.</text>
</comment>
<evidence type="ECO:0000313" key="2">
    <source>
        <dbReference type="Proteomes" id="UP000828048"/>
    </source>
</evidence>
<reference evidence="1 2" key="1">
    <citation type="journal article" date="2021" name="Hortic Res">
        <title>High-quality reference genome and annotation aids understanding of berry development for evergreen blueberry (Vaccinium darrowii).</title>
        <authorList>
            <person name="Yu J."/>
            <person name="Hulse-Kemp A.M."/>
            <person name="Babiker E."/>
            <person name="Staton M."/>
        </authorList>
    </citation>
    <scope>NUCLEOTIDE SEQUENCE [LARGE SCALE GENOMIC DNA]</scope>
    <source>
        <strain evidence="2">cv. NJ 8807/NJ 8810</strain>
        <tissue evidence="1">Young leaf</tissue>
    </source>
</reference>
<sequence length="359" mass="41252">MDEGLRLIHSDQDAVEMSQLGRAHEQIEMYVEHVIEDVEDNGLAPLPPPLPDIPMTENETNETTKMINVNIDEDNGKGVPYYNCDSEDSEIHADYPLSDGNDYDDVMFDALNKKRKDHTRKEADDLFGDDNGNENEEENGKHAEGEEHSDHMKSDYESEELLSGEDSSYSDEEGGQKRLHTRKWTCFKPVDRPENIRFEKGMLFSSLQQFKLAITEYAVHGEIEHKCTRTYKNPRLSSKFLATKLVNKVRDHPNIRLNKIQEKVHGKFVVHISKSKAYRANRAALDQVEGSHKEQYAALWDYCHELRRSNPGTTVKLQVKGYSDGDEHDKQLNPTFQRMYICFDACKKGVPILQTSDWG</sequence>
<proteinExistence type="predicted"/>
<name>A0ACB7XMJ8_9ERIC</name>
<accession>A0ACB7XMJ8</accession>
<evidence type="ECO:0000313" key="1">
    <source>
        <dbReference type="EMBL" id="KAH7842034.1"/>
    </source>
</evidence>
<protein>
    <submittedName>
        <fullName evidence="1">Uncharacterized protein</fullName>
    </submittedName>
</protein>
<organism evidence="1 2">
    <name type="scientific">Vaccinium darrowii</name>
    <dbReference type="NCBI Taxonomy" id="229202"/>
    <lineage>
        <taxon>Eukaryota</taxon>
        <taxon>Viridiplantae</taxon>
        <taxon>Streptophyta</taxon>
        <taxon>Embryophyta</taxon>
        <taxon>Tracheophyta</taxon>
        <taxon>Spermatophyta</taxon>
        <taxon>Magnoliopsida</taxon>
        <taxon>eudicotyledons</taxon>
        <taxon>Gunneridae</taxon>
        <taxon>Pentapetalae</taxon>
        <taxon>asterids</taxon>
        <taxon>Ericales</taxon>
        <taxon>Ericaceae</taxon>
        <taxon>Vaccinioideae</taxon>
        <taxon>Vaccinieae</taxon>
        <taxon>Vaccinium</taxon>
    </lineage>
</organism>
<gene>
    <name evidence="1" type="ORF">Vadar_000690</name>
</gene>
<keyword evidence="2" id="KW-1185">Reference proteome</keyword>
<dbReference type="Proteomes" id="UP000828048">
    <property type="component" value="Chromosome 1"/>
</dbReference>
<dbReference type="EMBL" id="CM037151">
    <property type="protein sequence ID" value="KAH7842034.1"/>
    <property type="molecule type" value="Genomic_DNA"/>
</dbReference>